<evidence type="ECO:0000256" key="2">
    <source>
        <dbReference type="ARBA" id="ARBA00004377"/>
    </source>
</evidence>
<dbReference type="GO" id="GO:0015886">
    <property type="term" value="P:heme transport"/>
    <property type="evidence" value="ECO:0007669"/>
    <property type="project" value="InterPro"/>
</dbReference>
<dbReference type="NCBIfam" id="TIGR03141">
    <property type="entry name" value="cytochro_ccmD"/>
    <property type="match status" value="1"/>
</dbReference>
<protein>
    <recommendedName>
        <fullName evidence="4 12">Heme exporter protein D</fullName>
    </recommendedName>
</protein>
<comment type="function">
    <text evidence="1 12">Required for the export of heme to the periplasm for the biogenesis of c-type cytochromes.</text>
</comment>
<accession>A0A1H9LFZ8</accession>
<feature type="transmembrane region" description="Helical" evidence="12">
    <location>
        <begin position="17"/>
        <end position="37"/>
    </location>
</feature>
<keyword evidence="11 12" id="KW-0472">Membrane</keyword>
<organism evidence="13 14">
    <name type="scientific">Rosenbergiella nectarea</name>
    <dbReference type="NCBI Taxonomy" id="988801"/>
    <lineage>
        <taxon>Bacteria</taxon>
        <taxon>Pseudomonadati</taxon>
        <taxon>Pseudomonadota</taxon>
        <taxon>Gammaproteobacteria</taxon>
        <taxon>Enterobacterales</taxon>
        <taxon>Erwiniaceae</taxon>
        <taxon>Rosenbergiella</taxon>
    </lineage>
</organism>
<evidence type="ECO:0000256" key="3">
    <source>
        <dbReference type="ARBA" id="ARBA00008741"/>
    </source>
</evidence>
<sequence length="74" mass="8616">MSPAFHSWSQFWAMGGYGFYVWLSVFVALSVMVILIGHSTYQRRYLLASIATKQDREQRMMAAKKRKQNAEEPL</sequence>
<dbReference type="InterPro" id="IPR007078">
    <property type="entry name" value="Haem_export_protD_CcmD"/>
</dbReference>
<dbReference type="OrthoDB" id="9815607at2"/>
<keyword evidence="7 12" id="KW-0997">Cell inner membrane</keyword>
<evidence type="ECO:0000256" key="6">
    <source>
        <dbReference type="ARBA" id="ARBA00022475"/>
    </source>
</evidence>
<evidence type="ECO:0000256" key="8">
    <source>
        <dbReference type="ARBA" id="ARBA00022692"/>
    </source>
</evidence>
<evidence type="ECO:0000313" key="14">
    <source>
        <dbReference type="Proteomes" id="UP000242515"/>
    </source>
</evidence>
<reference evidence="14" key="1">
    <citation type="submission" date="2016-10" db="EMBL/GenBank/DDBJ databases">
        <authorList>
            <person name="Varghese N."/>
            <person name="Submissions S."/>
        </authorList>
    </citation>
    <scope>NUCLEOTIDE SEQUENCE [LARGE SCALE GENOMIC DNA]</scope>
    <source>
        <strain evidence="14">8N4</strain>
    </source>
</reference>
<dbReference type="GO" id="GO:0005886">
    <property type="term" value="C:plasma membrane"/>
    <property type="evidence" value="ECO:0007669"/>
    <property type="project" value="UniProtKB-SubCell"/>
</dbReference>
<keyword evidence="8 12" id="KW-0812">Transmembrane</keyword>
<dbReference type="PANTHER" id="PTHR37531">
    <property type="entry name" value="HEME EXPORTER PROTEIN D"/>
    <property type="match status" value="1"/>
</dbReference>
<keyword evidence="14" id="KW-1185">Reference proteome</keyword>
<dbReference type="PANTHER" id="PTHR37531:SF1">
    <property type="entry name" value="HEME EXPORTER PROTEIN D"/>
    <property type="match status" value="1"/>
</dbReference>
<dbReference type="Proteomes" id="UP000242515">
    <property type="component" value="Unassembled WGS sequence"/>
</dbReference>
<dbReference type="GO" id="GO:0017004">
    <property type="term" value="P:cytochrome complex assembly"/>
    <property type="evidence" value="ECO:0007669"/>
    <property type="project" value="UniProtKB-KW"/>
</dbReference>
<keyword evidence="9 12" id="KW-0201">Cytochrome c-type biogenesis</keyword>
<dbReference type="AlphaFoldDB" id="A0A1H9LFZ8"/>
<gene>
    <name evidence="13" type="ORF">SAMN05216522_11180</name>
</gene>
<name>A0A1H9LFZ8_9GAMM</name>
<comment type="similarity">
    <text evidence="3 12">Belongs to the CcmD/CycX/HelD family.</text>
</comment>
<evidence type="ECO:0000256" key="11">
    <source>
        <dbReference type="ARBA" id="ARBA00023136"/>
    </source>
</evidence>
<evidence type="ECO:0000313" key="13">
    <source>
        <dbReference type="EMBL" id="SER10055.1"/>
    </source>
</evidence>
<evidence type="ECO:0000256" key="12">
    <source>
        <dbReference type="RuleBase" id="RU363101"/>
    </source>
</evidence>
<evidence type="ECO:0000256" key="5">
    <source>
        <dbReference type="ARBA" id="ARBA00022448"/>
    </source>
</evidence>
<dbReference type="EMBL" id="FOGC01000011">
    <property type="protein sequence ID" value="SER10055.1"/>
    <property type="molecule type" value="Genomic_DNA"/>
</dbReference>
<dbReference type="Pfam" id="PF04995">
    <property type="entry name" value="CcmD"/>
    <property type="match status" value="1"/>
</dbReference>
<evidence type="ECO:0000256" key="9">
    <source>
        <dbReference type="ARBA" id="ARBA00022748"/>
    </source>
</evidence>
<evidence type="ECO:0000256" key="7">
    <source>
        <dbReference type="ARBA" id="ARBA00022519"/>
    </source>
</evidence>
<keyword evidence="5 12" id="KW-0813">Transport</keyword>
<keyword evidence="10 12" id="KW-1133">Transmembrane helix</keyword>
<proteinExistence type="inferred from homology"/>
<keyword evidence="6 12" id="KW-1003">Cell membrane</keyword>
<dbReference type="InterPro" id="IPR052075">
    <property type="entry name" value="Heme_exporter_D"/>
</dbReference>
<evidence type="ECO:0000256" key="4">
    <source>
        <dbReference type="ARBA" id="ARBA00016461"/>
    </source>
</evidence>
<evidence type="ECO:0000256" key="1">
    <source>
        <dbReference type="ARBA" id="ARBA00002442"/>
    </source>
</evidence>
<comment type="subcellular location">
    <subcellularLocation>
        <location evidence="2 12">Cell inner membrane</location>
        <topology evidence="2 12">Single-pass membrane protein</topology>
    </subcellularLocation>
</comment>
<dbReference type="RefSeq" id="WP_092677541.1">
    <property type="nucleotide sequence ID" value="NZ_FOGC01000011.1"/>
</dbReference>
<dbReference type="STRING" id="988801.SAMN05216522_11180"/>
<evidence type="ECO:0000256" key="10">
    <source>
        <dbReference type="ARBA" id="ARBA00022989"/>
    </source>
</evidence>
<dbReference type="GO" id="GO:1903607">
    <property type="term" value="P:cytochrome c biosynthetic process"/>
    <property type="evidence" value="ECO:0007669"/>
    <property type="project" value="TreeGrafter"/>
</dbReference>